<dbReference type="SUPFAM" id="SSF50630">
    <property type="entry name" value="Acid proteases"/>
    <property type="match status" value="1"/>
</dbReference>
<protein>
    <recommendedName>
        <fullName evidence="2">F-box domain-containing protein</fullName>
    </recommendedName>
</protein>
<feature type="compositionally biased region" description="Acidic residues" evidence="1">
    <location>
        <begin position="1198"/>
        <end position="1223"/>
    </location>
</feature>
<evidence type="ECO:0000313" key="3">
    <source>
        <dbReference type="EMBL" id="KAK1642837.1"/>
    </source>
</evidence>
<evidence type="ECO:0000256" key="1">
    <source>
        <dbReference type="SAM" id="MobiDB-lite"/>
    </source>
</evidence>
<sequence length="1253" mass="142829">MGSGHPEPESKTRMEPEIPRDILREILVKLPTKDLARSRCVCRLWRRVASRPSLHNLHAMASHVTSARTEALLVTVREPGWSDEASVFSVSSGKAMCCVPIPRGYGLVNVCNGFLCFAHRHGEPKAPAVVCNPITGETVALPKAPPLITHDHMFALGFSPSTREYKLFRLSYPLGSWSSSSGQRVEVDVYTLGDTRWWRHHSFNSQSCPSKVSSPVSIDGKLYLVTLSWMHYKKHEIPKRILAIDVATESYRTYNLPEYETRPYNQPTVGAFELNGRLCFAAHIINFTNFMTIHFWVMSPPLEDIDLEGDHQQPSWELRYSFHMEGHHFCFKRPWGCWLDDQEMMCYLMDNILHKGYLAKSYSRLCGAENTREKRALRRAGIHRGNSLREGEIDAIDTVIELDIIAITIIIISTIITAVITAGHRHRRSNLGIAMDEVRKKLFSLSLSGKAAHWYKLLDNGDSLEWNDIVPRFYSKFYPPNKTLLDTSCSGSFTRNKEEFKRDLLDRIQENTEGWENDKDRESGIIYDYKCIEAFMDTDKFRNMSAIYGLDSQVAVNLYKAFASHYELPKKNFDKYHEPYKDKIDSSINKCVVVETADRVIPEAYIEKTPFPAKMKEYSVINSAVHKSEKKPVEPEEQIKVEPAVAIVKDLVTENVEDGHIIFCEDASNIVSHPNKPKQASVPMISVKIGDHCYYGLCDIGASVSAIPYELYTEIMHEIDSCELEDIDVVIQLANRETISPIGIVRDVEVLCGKIKYPADFLVLGSAASDYCPIIFGRPFLNTCGAIIDCKKEKILTKFAGESYEFNFSKFTKTPYKADLPSNDFKMEQCASIVLVPNNPLQQHLEDSESEIFRKERDELEEIFLRQPILKHDLPVEDLGTTPPPKEDPIFDLKPLPDNLKYAHIDDKKIYHVIISSKLSEIEEERLLEILKKHRGAIGYTLDDLKGISPSICQHAINMEDDAKPVVEPQRRLIPKMKEVVRNEVLRLLEAGIIYPIADSRWVSPVHCVPKKGGMTVVPNDNDELIPQRVVVGYRMCIDFLKVNKVTKKDHYPLPFIDQMLERLSKNTHFCFLDGYSGFHKLLLKLKIKRKPPYCPYGTYAYRQVFMDDFSVYGNSFDSCLRNLDKVLQRCEETNLVLNWEKCHFMVNEGIVLGHKISERGIEVDRAKVEAIEKMPYPRDVKDQTQIAMAVTVSSGDDGGDDGGDDDDGDGDDVQLDDGDDGVDFPLREFPRRIPARRRALFSLVFSAPQRRL</sequence>
<dbReference type="PANTHER" id="PTHR24559:SF444">
    <property type="entry name" value="REVERSE TRANSCRIPTASE DOMAIN-CONTAINING PROTEIN"/>
    <property type="match status" value="1"/>
</dbReference>
<dbReference type="Gene3D" id="2.40.70.10">
    <property type="entry name" value="Acid Proteases"/>
    <property type="match status" value="1"/>
</dbReference>
<dbReference type="Gene3D" id="1.20.1280.50">
    <property type="match status" value="1"/>
</dbReference>
<dbReference type="Proteomes" id="UP001231189">
    <property type="component" value="Unassembled WGS sequence"/>
</dbReference>
<dbReference type="PANTHER" id="PTHR24559">
    <property type="entry name" value="TRANSPOSON TY3-I GAG-POL POLYPROTEIN"/>
    <property type="match status" value="1"/>
</dbReference>
<dbReference type="Pfam" id="PF08268">
    <property type="entry name" value="FBA_3"/>
    <property type="match status" value="1"/>
</dbReference>
<dbReference type="InterPro" id="IPR043128">
    <property type="entry name" value="Rev_trsase/Diguanyl_cyclase"/>
</dbReference>
<dbReference type="NCBIfam" id="TIGR01640">
    <property type="entry name" value="F_box_assoc_1"/>
    <property type="match status" value="1"/>
</dbReference>
<dbReference type="Gene3D" id="3.10.10.10">
    <property type="entry name" value="HIV Type 1 Reverse Transcriptase, subunit A, domain 1"/>
    <property type="match status" value="1"/>
</dbReference>
<dbReference type="CDD" id="cd01647">
    <property type="entry name" value="RT_LTR"/>
    <property type="match status" value="1"/>
</dbReference>
<dbReference type="PROSITE" id="PS50181">
    <property type="entry name" value="FBOX"/>
    <property type="match status" value="1"/>
</dbReference>
<feature type="domain" description="F-box" evidence="2">
    <location>
        <begin position="12"/>
        <end position="60"/>
    </location>
</feature>
<dbReference type="EMBL" id="JAUUTY010000004">
    <property type="protein sequence ID" value="KAK1642837.1"/>
    <property type="molecule type" value="Genomic_DNA"/>
</dbReference>
<reference evidence="3" key="1">
    <citation type="submission" date="2023-07" db="EMBL/GenBank/DDBJ databases">
        <title>A chromosome-level genome assembly of Lolium multiflorum.</title>
        <authorList>
            <person name="Chen Y."/>
            <person name="Copetti D."/>
            <person name="Kolliker R."/>
            <person name="Studer B."/>
        </authorList>
    </citation>
    <scope>NUCLEOTIDE SEQUENCE</scope>
    <source>
        <strain evidence="3">02402/16</strain>
        <tissue evidence="3">Leaf</tissue>
    </source>
</reference>
<dbReference type="AlphaFoldDB" id="A0AAD8S2J8"/>
<organism evidence="3 4">
    <name type="scientific">Lolium multiflorum</name>
    <name type="common">Italian ryegrass</name>
    <name type="synonym">Lolium perenne subsp. multiflorum</name>
    <dbReference type="NCBI Taxonomy" id="4521"/>
    <lineage>
        <taxon>Eukaryota</taxon>
        <taxon>Viridiplantae</taxon>
        <taxon>Streptophyta</taxon>
        <taxon>Embryophyta</taxon>
        <taxon>Tracheophyta</taxon>
        <taxon>Spermatophyta</taxon>
        <taxon>Magnoliopsida</taxon>
        <taxon>Liliopsida</taxon>
        <taxon>Poales</taxon>
        <taxon>Poaceae</taxon>
        <taxon>BOP clade</taxon>
        <taxon>Pooideae</taxon>
        <taxon>Poodae</taxon>
        <taxon>Poeae</taxon>
        <taxon>Poeae Chloroplast Group 2 (Poeae type)</taxon>
        <taxon>Loliodinae</taxon>
        <taxon>Loliinae</taxon>
        <taxon>Lolium</taxon>
    </lineage>
</organism>
<dbReference type="SMART" id="SM00256">
    <property type="entry name" value="FBOX"/>
    <property type="match status" value="1"/>
</dbReference>
<dbReference type="Pfam" id="PF00646">
    <property type="entry name" value="F-box"/>
    <property type="match status" value="1"/>
</dbReference>
<dbReference type="CDD" id="cd00303">
    <property type="entry name" value="retropepsin_like"/>
    <property type="match status" value="1"/>
</dbReference>
<dbReference type="SUPFAM" id="SSF56672">
    <property type="entry name" value="DNA/RNA polymerases"/>
    <property type="match status" value="1"/>
</dbReference>
<dbReference type="InterPro" id="IPR053134">
    <property type="entry name" value="RNA-dir_DNA_polymerase"/>
</dbReference>
<dbReference type="InterPro" id="IPR043502">
    <property type="entry name" value="DNA/RNA_pol_sf"/>
</dbReference>
<proteinExistence type="predicted"/>
<name>A0AAD8S2J8_LOLMU</name>
<evidence type="ECO:0000259" key="2">
    <source>
        <dbReference type="PROSITE" id="PS50181"/>
    </source>
</evidence>
<dbReference type="InterPro" id="IPR001810">
    <property type="entry name" value="F-box_dom"/>
</dbReference>
<dbReference type="InterPro" id="IPR017451">
    <property type="entry name" value="F-box-assoc_interact_dom"/>
</dbReference>
<keyword evidence="4" id="KW-1185">Reference proteome</keyword>
<dbReference type="SUPFAM" id="SSF81383">
    <property type="entry name" value="F-box domain"/>
    <property type="match status" value="1"/>
</dbReference>
<dbReference type="InterPro" id="IPR013187">
    <property type="entry name" value="F-box-assoc_dom_typ3"/>
</dbReference>
<dbReference type="Gene3D" id="3.30.70.270">
    <property type="match status" value="1"/>
</dbReference>
<gene>
    <name evidence="3" type="ORF">QYE76_060642</name>
</gene>
<evidence type="ECO:0000313" key="4">
    <source>
        <dbReference type="Proteomes" id="UP001231189"/>
    </source>
</evidence>
<feature type="region of interest" description="Disordered" evidence="1">
    <location>
        <begin position="1193"/>
        <end position="1227"/>
    </location>
</feature>
<dbReference type="InterPro" id="IPR036047">
    <property type="entry name" value="F-box-like_dom_sf"/>
</dbReference>
<dbReference type="InterPro" id="IPR021109">
    <property type="entry name" value="Peptidase_aspartic_dom_sf"/>
</dbReference>
<accession>A0AAD8S2J8</accession>
<comment type="caution">
    <text evidence="3">The sequence shown here is derived from an EMBL/GenBank/DDBJ whole genome shotgun (WGS) entry which is preliminary data.</text>
</comment>